<feature type="transmembrane region" description="Helical" evidence="1">
    <location>
        <begin position="68"/>
        <end position="87"/>
    </location>
</feature>
<keyword evidence="1" id="KW-0812">Transmembrane</keyword>
<dbReference type="EMBL" id="WQKZ01000006">
    <property type="protein sequence ID" value="MVN78757.1"/>
    <property type="molecule type" value="Genomic_DNA"/>
</dbReference>
<name>A0A7K1TK23_9BACT</name>
<organism evidence="2 3">
    <name type="scientific">Hymenobacter ginkgonis</name>
    <dbReference type="NCBI Taxonomy" id="2682976"/>
    <lineage>
        <taxon>Bacteria</taxon>
        <taxon>Pseudomonadati</taxon>
        <taxon>Bacteroidota</taxon>
        <taxon>Cytophagia</taxon>
        <taxon>Cytophagales</taxon>
        <taxon>Hymenobacteraceae</taxon>
        <taxon>Hymenobacter</taxon>
    </lineage>
</organism>
<evidence type="ECO:0000256" key="1">
    <source>
        <dbReference type="SAM" id="Phobius"/>
    </source>
</evidence>
<dbReference type="RefSeq" id="WP_157569180.1">
    <property type="nucleotide sequence ID" value="NZ_WQKZ01000006.1"/>
</dbReference>
<proteinExistence type="predicted"/>
<gene>
    <name evidence="2" type="ORF">GO988_20685</name>
</gene>
<accession>A0A7K1TK23</accession>
<keyword evidence="1" id="KW-0472">Membrane</keyword>
<dbReference type="Proteomes" id="UP000441336">
    <property type="component" value="Unassembled WGS sequence"/>
</dbReference>
<evidence type="ECO:0000313" key="2">
    <source>
        <dbReference type="EMBL" id="MVN78757.1"/>
    </source>
</evidence>
<dbReference type="AlphaFoldDB" id="A0A7K1TK23"/>
<protein>
    <submittedName>
        <fullName evidence="2">Uncharacterized protein</fullName>
    </submittedName>
</protein>
<evidence type="ECO:0000313" key="3">
    <source>
        <dbReference type="Proteomes" id="UP000441336"/>
    </source>
</evidence>
<sequence length="146" mass="16333">MEDYDPWQDIVRNACWLAALMQVKDTINIVLLLCDGSLFFGILFGFGVPGLVLYALRWRQLRRRVGRGFILLLASLSLSHEVFWAQFFQKDAVSADSMANVGLLIALYWLGTALCALQLISVLISCTVSDFHKVPSASGENQLLHE</sequence>
<keyword evidence="1" id="KW-1133">Transmembrane helix</keyword>
<feature type="transmembrane region" description="Helical" evidence="1">
    <location>
        <begin position="107"/>
        <end position="128"/>
    </location>
</feature>
<keyword evidence="3" id="KW-1185">Reference proteome</keyword>
<reference evidence="2 3" key="1">
    <citation type="submission" date="2019-12" db="EMBL/GenBank/DDBJ databases">
        <title>Hymenobacter sp. HMF4947 Genome sequencing and assembly.</title>
        <authorList>
            <person name="Kang H."/>
            <person name="Cha I."/>
            <person name="Kim H."/>
            <person name="Joh K."/>
        </authorList>
    </citation>
    <scope>NUCLEOTIDE SEQUENCE [LARGE SCALE GENOMIC DNA]</scope>
    <source>
        <strain evidence="2 3">HMF4947</strain>
    </source>
</reference>
<comment type="caution">
    <text evidence="2">The sequence shown here is derived from an EMBL/GenBank/DDBJ whole genome shotgun (WGS) entry which is preliminary data.</text>
</comment>
<feature type="transmembrane region" description="Helical" evidence="1">
    <location>
        <begin position="29"/>
        <end position="56"/>
    </location>
</feature>